<dbReference type="PANTHER" id="PTHR14344:SF3">
    <property type="entry name" value="WD REPEAT-CONTAINING PROTEIN 6"/>
    <property type="match status" value="1"/>
</dbReference>
<dbReference type="OrthoDB" id="5594999at2759"/>
<evidence type="ECO:0000256" key="10">
    <source>
        <dbReference type="ARBA" id="ARBA00047056"/>
    </source>
</evidence>
<dbReference type="PROSITE" id="PS50294">
    <property type="entry name" value="WD_REPEATS_REGION"/>
    <property type="match status" value="1"/>
</dbReference>
<comment type="function">
    <text evidence="9">Together with methyltransferase FTSJ1, methylates the 2'-O-ribose of nucleotides at position 34 of the tRNA anticodon loop of substrate tRNAs. Required for the correct positioning of the substrate tRNA for methylation. Required to suppress amino acid starvation-induced autophagy. Enhances the STK11/LKB1-induced cell growth suppression activity.</text>
</comment>
<evidence type="ECO:0000256" key="7">
    <source>
        <dbReference type="ARBA" id="ARBA00040154"/>
    </source>
</evidence>
<dbReference type="InterPro" id="IPR001680">
    <property type="entry name" value="WD40_rpt"/>
</dbReference>
<dbReference type="GO" id="GO:0005737">
    <property type="term" value="C:cytoplasm"/>
    <property type="evidence" value="ECO:0007669"/>
    <property type="project" value="UniProtKB-SubCell"/>
</dbReference>
<organism evidence="12 13">
    <name type="scientific">Phrynocephalus forsythii</name>
    <dbReference type="NCBI Taxonomy" id="171643"/>
    <lineage>
        <taxon>Eukaryota</taxon>
        <taxon>Metazoa</taxon>
        <taxon>Chordata</taxon>
        <taxon>Craniata</taxon>
        <taxon>Vertebrata</taxon>
        <taxon>Euteleostomi</taxon>
        <taxon>Lepidosauria</taxon>
        <taxon>Squamata</taxon>
        <taxon>Bifurcata</taxon>
        <taxon>Unidentata</taxon>
        <taxon>Episquamata</taxon>
        <taxon>Toxicofera</taxon>
        <taxon>Iguania</taxon>
        <taxon>Acrodonta</taxon>
        <taxon>Agamidae</taxon>
        <taxon>Agaminae</taxon>
        <taxon>Phrynocephalus</taxon>
    </lineage>
</organism>
<dbReference type="InterPro" id="IPR036322">
    <property type="entry name" value="WD40_repeat_dom_sf"/>
</dbReference>
<dbReference type="Pfam" id="PF00400">
    <property type="entry name" value="WD40"/>
    <property type="match status" value="3"/>
</dbReference>
<evidence type="ECO:0000256" key="1">
    <source>
        <dbReference type="ARBA" id="ARBA00004496"/>
    </source>
</evidence>
<dbReference type="PROSITE" id="PS50082">
    <property type="entry name" value="WD_REPEATS_2"/>
    <property type="match status" value="1"/>
</dbReference>
<dbReference type="PROSITE" id="PS00678">
    <property type="entry name" value="WD_REPEATS_1"/>
    <property type="match status" value="1"/>
</dbReference>
<keyword evidence="2" id="KW-0963">Cytoplasm</keyword>
<dbReference type="AlphaFoldDB" id="A0A9Q1AXA4"/>
<dbReference type="SMART" id="SM00320">
    <property type="entry name" value="WD40"/>
    <property type="match status" value="3"/>
</dbReference>
<keyword evidence="5" id="KW-0677">Repeat</keyword>
<proteinExistence type="inferred from homology"/>
<evidence type="ECO:0000313" key="12">
    <source>
        <dbReference type="EMBL" id="KAJ7317114.1"/>
    </source>
</evidence>
<dbReference type="Proteomes" id="UP001142489">
    <property type="component" value="Unassembled WGS sequence"/>
</dbReference>
<name>A0A9Q1AXA4_9SAUR</name>
<evidence type="ECO:0000256" key="11">
    <source>
        <dbReference type="PROSITE-ProRule" id="PRU00221"/>
    </source>
</evidence>
<dbReference type="GO" id="GO:0030488">
    <property type="term" value="P:tRNA methylation"/>
    <property type="evidence" value="ECO:0007669"/>
    <property type="project" value="TreeGrafter"/>
</dbReference>
<keyword evidence="13" id="KW-1185">Reference proteome</keyword>
<comment type="similarity">
    <text evidence="6">Belongs to the WD repeat WDR6 family.</text>
</comment>
<evidence type="ECO:0000256" key="3">
    <source>
        <dbReference type="ARBA" id="ARBA00022574"/>
    </source>
</evidence>
<accession>A0A9Q1AXA4</accession>
<evidence type="ECO:0000256" key="5">
    <source>
        <dbReference type="ARBA" id="ARBA00022737"/>
    </source>
</evidence>
<evidence type="ECO:0000256" key="2">
    <source>
        <dbReference type="ARBA" id="ARBA00022490"/>
    </source>
</evidence>
<dbReference type="InterPro" id="IPR019775">
    <property type="entry name" value="WD40_repeat_CS"/>
</dbReference>
<dbReference type="SUPFAM" id="SSF50978">
    <property type="entry name" value="WD40 repeat-like"/>
    <property type="match status" value="1"/>
</dbReference>
<comment type="subunit">
    <text evidence="10">Interacts with FTSJ1; the interaction is direct, and required for 2'-O-methylation of position 34 in substrate tRNAs. Interacts with IRS4. Interacts with STK11/LKB1.</text>
</comment>
<evidence type="ECO:0000256" key="4">
    <source>
        <dbReference type="ARBA" id="ARBA00022694"/>
    </source>
</evidence>
<gene>
    <name evidence="12" type="ORF">JRQ81_003276</name>
</gene>
<feature type="repeat" description="WD" evidence="11">
    <location>
        <begin position="211"/>
        <end position="244"/>
    </location>
</feature>
<evidence type="ECO:0000313" key="13">
    <source>
        <dbReference type="Proteomes" id="UP001142489"/>
    </source>
</evidence>
<evidence type="ECO:0000256" key="9">
    <source>
        <dbReference type="ARBA" id="ARBA00045751"/>
    </source>
</evidence>
<protein>
    <recommendedName>
        <fullName evidence="7">tRNA (34-2'-O)-methyltransferase regulator WDR6</fullName>
    </recommendedName>
    <alternativeName>
        <fullName evidence="8">WD repeat-containing protein 6</fullName>
    </alternativeName>
</protein>
<reference evidence="12" key="1">
    <citation type="journal article" date="2023" name="DNA Res.">
        <title>Chromosome-level genome assembly of Phrynocephalus forsythii using third-generation DNA sequencing and Hi-C analysis.</title>
        <authorList>
            <person name="Qi Y."/>
            <person name="Zhao W."/>
            <person name="Zhao Y."/>
            <person name="Niu C."/>
            <person name="Cao S."/>
            <person name="Zhang Y."/>
        </authorList>
    </citation>
    <scope>NUCLEOTIDE SEQUENCE</scope>
    <source>
        <tissue evidence="12">Muscle</tissue>
    </source>
</reference>
<dbReference type="InterPro" id="IPR051973">
    <property type="entry name" value="tRNA_Anticodon_Mtase-Reg"/>
</dbReference>
<dbReference type="EMBL" id="JAPFRF010000011">
    <property type="protein sequence ID" value="KAJ7317114.1"/>
    <property type="molecule type" value="Genomic_DNA"/>
</dbReference>
<comment type="subcellular location">
    <subcellularLocation>
        <location evidence="1">Cytoplasm</location>
    </subcellularLocation>
</comment>
<comment type="caution">
    <text evidence="12">The sequence shown here is derived from an EMBL/GenBank/DDBJ whole genome shotgun (WGS) entry which is preliminary data.</text>
</comment>
<dbReference type="Gene3D" id="2.130.10.10">
    <property type="entry name" value="YVTN repeat-like/Quinoprotein amine dehydrogenase"/>
    <property type="match status" value="1"/>
</dbReference>
<keyword evidence="4" id="KW-0819">tRNA processing</keyword>
<evidence type="ECO:0000256" key="8">
    <source>
        <dbReference type="ARBA" id="ARBA00041816"/>
    </source>
</evidence>
<dbReference type="InterPro" id="IPR015943">
    <property type="entry name" value="WD40/YVTN_repeat-like_dom_sf"/>
</dbReference>
<keyword evidence="3 11" id="KW-0853">WD repeat</keyword>
<dbReference type="PANTHER" id="PTHR14344">
    <property type="entry name" value="WD REPEAT PROTEIN"/>
    <property type="match status" value="1"/>
</dbReference>
<sequence>MEQPGSLNSHPTMETELLLAPITALEIVGDHLVAGEGPSVVLYPLESETSRSVRCSKQVLRNSNVHGIKEQQNRTRREAESCTLAVFGGKSLVGIELSFQGSRVSLAEAFPLCELHDWIWDLQWLEGTPETLLSVALALGHNSVALYDCRGQAVLREVHCQEKCILYSAHLVGSRWEALALVAGTVFNQLVVWHVADPTDATGRARPRCRIRGHNGVIFSICYSESKGLLASASDDRSLRLWDVGDLRAATDSAPCLLVCYGHQARVWSVKLLSDSILSVGEDSACLVWNYQGEIVRTFKSHKGRGFRAVAVHEGRGWVFAGGADCGIRQWPLKGPRANGNSLLQLNFPSPQRKGGPRAVKLVEAHRLLVTTDAGAVYAYDVTSKTWELVLEDAAYQSYSLLEACTLDSGFTLCAMGNLLGHVKVFPLSSPLQSQELQLFTGKVHSLSWAPLGRGRSPALAACSSRARRGLCCGWRSLAPQTKGWRWRSSGASFCPGASSGGTPVLPSCRREGACFAGTAGGL</sequence>
<evidence type="ECO:0000256" key="6">
    <source>
        <dbReference type="ARBA" id="ARBA00038255"/>
    </source>
</evidence>